<reference evidence="2 3" key="1">
    <citation type="journal article" date="2019" name="Nat. Ecol. Evol.">
        <title>Megaphylogeny resolves global patterns of mushroom evolution.</title>
        <authorList>
            <person name="Varga T."/>
            <person name="Krizsan K."/>
            <person name="Foldi C."/>
            <person name="Dima B."/>
            <person name="Sanchez-Garcia M."/>
            <person name="Sanchez-Ramirez S."/>
            <person name="Szollosi G.J."/>
            <person name="Szarkandi J.G."/>
            <person name="Papp V."/>
            <person name="Albert L."/>
            <person name="Andreopoulos W."/>
            <person name="Angelini C."/>
            <person name="Antonin V."/>
            <person name="Barry K.W."/>
            <person name="Bougher N.L."/>
            <person name="Buchanan P."/>
            <person name="Buyck B."/>
            <person name="Bense V."/>
            <person name="Catcheside P."/>
            <person name="Chovatia M."/>
            <person name="Cooper J."/>
            <person name="Damon W."/>
            <person name="Desjardin D."/>
            <person name="Finy P."/>
            <person name="Geml J."/>
            <person name="Haridas S."/>
            <person name="Hughes K."/>
            <person name="Justo A."/>
            <person name="Karasinski D."/>
            <person name="Kautmanova I."/>
            <person name="Kiss B."/>
            <person name="Kocsube S."/>
            <person name="Kotiranta H."/>
            <person name="LaButti K.M."/>
            <person name="Lechner B.E."/>
            <person name="Liimatainen K."/>
            <person name="Lipzen A."/>
            <person name="Lukacs Z."/>
            <person name="Mihaltcheva S."/>
            <person name="Morgado L.N."/>
            <person name="Niskanen T."/>
            <person name="Noordeloos M.E."/>
            <person name="Ohm R.A."/>
            <person name="Ortiz-Santana B."/>
            <person name="Ovrebo C."/>
            <person name="Racz N."/>
            <person name="Riley R."/>
            <person name="Savchenko A."/>
            <person name="Shiryaev A."/>
            <person name="Soop K."/>
            <person name="Spirin V."/>
            <person name="Szebenyi C."/>
            <person name="Tomsovsky M."/>
            <person name="Tulloss R.E."/>
            <person name="Uehling J."/>
            <person name="Grigoriev I.V."/>
            <person name="Vagvolgyi C."/>
            <person name="Papp T."/>
            <person name="Martin F.M."/>
            <person name="Miettinen O."/>
            <person name="Hibbett D.S."/>
            <person name="Nagy L.G."/>
        </authorList>
    </citation>
    <scope>NUCLEOTIDE SEQUENCE [LARGE SCALE GENOMIC DNA]</scope>
    <source>
        <strain evidence="2 3">OMC1185</strain>
    </source>
</reference>
<dbReference type="InterPro" id="IPR001810">
    <property type="entry name" value="F-box_dom"/>
</dbReference>
<dbReference type="InterPro" id="IPR036047">
    <property type="entry name" value="F-box-like_dom_sf"/>
</dbReference>
<dbReference type="AlphaFoldDB" id="A0A5C3MUW0"/>
<dbReference type="PROSITE" id="PS50181">
    <property type="entry name" value="FBOX"/>
    <property type="match status" value="1"/>
</dbReference>
<dbReference type="Proteomes" id="UP000305948">
    <property type="component" value="Unassembled WGS sequence"/>
</dbReference>
<evidence type="ECO:0000259" key="1">
    <source>
        <dbReference type="PROSITE" id="PS50181"/>
    </source>
</evidence>
<dbReference type="Pfam" id="PF12937">
    <property type="entry name" value="F-box-like"/>
    <property type="match status" value="1"/>
</dbReference>
<protein>
    <recommendedName>
        <fullName evidence="1">F-box domain-containing protein</fullName>
    </recommendedName>
</protein>
<dbReference type="OrthoDB" id="3268567at2759"/>
<accession>A0A5C3MUW0</accession>
<keyword evidence="3" id="KW-1185">Reference proteome</keyword>
<evidence type="ECO:0000313" key="3">
    <source>
        <dbReference type="Proteomes" id="UP000305948"/>
    </source>
</evidence>
<dbReference type="EMBL" id="ML213518">
    <property type="protein sequence ID" value="TFK48713.1"/>
    <property type="molecule type" value="Genomic_DNA"/>
</dbReference>
<evidence type="ECO:0000313" key="2">
    <source>
        <dbReference type="EMBL" id="TFK48713.1"/>
    </source>
</evidence>
<dbReference type="Gene3D" id="1.20.1280.50">
    <property type="match status" value="1"/>
</dbReference>
<name>A0A5C3MUW0_9AGAM</name>
<gene>
    <name evidence="2" type="ORF">OE88DRAFT_493938</name>
</gene>
<proteinExistence type="predicted"/>
<dbReference type="SUPFAM" id="SSF81383">
    <property type="entry name" value="F-box domain"/>
    <property type="match status" value="1"/>
</dbReference>
<sequence length="178" mass="19164">MITALPGDILFSIIQTLPIPDLVALGATCKTFHAATEDRSVWVYAMDCILKTIPMPHVSASMPSMSAQELKRRVLQATVLESVWSSVDFLPRNIRSVACKSSVRGARLLPDGRWVIMLIQNGSLELYKTGADAPAAVTLSPGKPVGSVQWVTSLSATYEPLVLLKIDSPTLAISISTT</sequence>
<dbReference type="SMART" id="SM00256">
    <property type="entry name" value="FBOX"/>
    <property type="match status" value="1"/>
</dbReference>
<feature type="domain" description="F-box" evidence="1">
    <location>
        <begin position="1"/>
        <end position="45"/>
    </location>
</feature>
<organism evidence="2 3">
    <name type="scientific">Heliocybe sulcata</name>
    <dbReference type="NCBI Taxonomy" id="5364"/>
    <lineage>
        <taxon>Eukaryota</taxon>
        <taxon>Fungi</taxon>
        <taxon>Dikarya</taxon>
        <taxon>Basidiomycota</taxon>
        <taxon>Agaricomycotina</taxon>
        <taxon>Agaricomycetes</taxon>
        <taxon>Gloeophyllales</taxon>
        <taxon>Gloeophyllaceae</taxon>
        <taxon>Heliocybe</taxon>
    </lineage>
</organism>